<gene>
    <name evidence="1" type="ORF">GCM10011613_21820</name>
</gene>
<dbReference type="EMBL" id="BMYZ01000002">
    <property type="protein sequence ID" value="GGY76943.1"/>
    <property type="molecule type" value="Genomic_DNA"/>
</dbReference>
<reference evidence="2" key="1">
    <citation type="journal article" date="2019" name="Int. J. Syst. Evol. Microbiol.">
        <title>The Global Catalogue of Microorganisms (GCM) 10K type strain sequencing project: providing services to taxonomists for standard genome sequencing and annotation.</title>
        <authorList>
            <consortium name="The Broad Institute Genomics Platform"/>
            <consortium name="The Broad Institute Genome Sequencing Center for Infectious Disease"/>
            <person name="Wu L."/>
            <person name="Ma J."/>
        </authorList>
    </citation>
    <scope>NUCLEOTIDE SEQUENCE [LARGE SCALE GENOMIC DNA]</scope>
    <source>
        <strain evidence="2">KCTC 32239</strain>
    </source>
</reference>
<comment type="caution">
    <text evidence="1">The sequence shown here is derived from an EMBL/GenBank/DDBJ whole genome shotgun (WGS) entry which is preliminary data.</text>
</comment>
<evidence type="ECO:0000313" key="1">
    <source>
        <dbReference type="EMBL" id="GGY76943.1"/>
    </source>
</evidence>
<proteinExistence type="predicted"/>
<dbReference type="RefSeq" id="WP_189418555.1">
    <property type="nucleotide sequence ID" value="NZ_BMYZ01000002.1"/>
</dbReference>
<dbReference type="Proteomes" id="UP000619761">
    <property type="component" value="Unassembled WGS sequence"/>
</dbReference>
<keyword evidence="2" id="KW-1185">Reference proteome</keyword>
<name>A0ABQ3B797_9GAMM</name>
<evidence type="ECO:0000313" key="2">
    <source>
        <dbReference type="Proteomes" id="UP000619761"/>
    </source>
</evidence>
<sequence>MTHPDSHPNAFKLSLFIGQWSGGGEVLPNPWGPAGACEGVWQFGFDKSGMNLLHDYRETRGDGFQFEAHGVFNIDPQTKEVIWFWFDSLGFPPLNPARGDWDTDTLILTKKTPRGIGRSTFIFKHKYFEYTIEAQVNGEKNFSTIMRGEFNKTPVR</sequence>
<accession>A0ABQ3B797</accession>
<protein>
    <recommendedName>
        <fullName evidence="3">DUF1579 domain-containing protein</fullName>
    </recommendedName>
</protein>
<organism evidence="1 2">
    <name type="scientific">Cellvibrio zantedeschiae</name>
    <dbReference type="NCBI Taxonomy" id="1237077"/>
    <lineage>
        <taxon>Bacteria</taxon>
        <taxon>Pseudomonadati</taxon>
        <taxon>Pseudomonadota</taxon>
        <taxon>Gammaproteobacteria</taxon>
        <taxon>Cellvibrionales</taxon>
        <taxon>Cellvibrionaceae</taxon>
        <taxon>Cellvibrio</taxon>
    </lineage>
</organism>
<evidence type="ECO:0008006" key="3">
    <source>
        <dbReference type="Google" id="ProtNLM"/>
    </source>
</evidence>